<feature type="region of interest" description="Disordered" evidence="3">
    <location>
        <begin position="788"/>
        <end position="826"/>
    </location>
</feature>
<feature type="compositionally biased region" description="Polar residues" evidence="3">
    <location>
        <begin position="414"/>
        <end position="434"/>
    </location>
</feature>
<keyword evidence="8" id="KW-1185">Reference proteome</keyword>
<organism evidence="7 8">
    <name type="scientific">Loxostege sticticalis</name>
    <name type="common">Beet webworm moth</name>
    <dbReference type="NCBI Taxonomy" id="481309"/>
    <lineage>
        <taxon>Eukaryota</taxon>
        <taxon>Metazoa</taxon>
        <taxon>Ecdysozoa</taxon>
        <taxon>Arthropoda</taxon>
        <taxon>Hexapoda</taxon>
        <taxon>Insecta</taxon>
        <taxon>Pterygota</taxon>
        <taxon>Neoptera</taxon>
        <taxon>Endopterygota</taxon>
        <taxon>Lepidoptera</taxon>
        <taxon>Glossata</taxon>
        <taxon>Ditrysia</taxon>
        <taxon>Pyraloidea</taxon>
        <taxon>Crambidae</taxon>
        <taxon>Pyraustinae</taxon>
        <taxon>Loxostege</taxon>
    </lineage>
</organism>
<evidence type="ECO:0000313" key="7">
    <source>
        <dbReference type="EMBL" id="KAL0902084.1"/>
    </source>
</evidence>
<feature type="region of interest" description="Disordered" evidence="3">
    <location>
        <begin position="256"/>
        <end position="439"/>
    </location>
</feature>
<comment type="subcellular location">
    <subcellularLocation>
        <location evidence="1">Nucleus</location>
    </subcellularLocation>
</comment>
<feature type="compositionally biased region" description="Basic and acidic residues" evidence="3">
    <location>
        <begin position="720"/>
        <end position="737"/>
    </location>
</feature>
<dbReference type="Pfam" id="PF02375">
    <property type="entry name" value="JmjN"/>
    <property type="match status" value="1"/>
</dbReference>
<feature type="compositionally biased region" description="Basic and acidic residues" evidence="3">
    <location>
        <begin position="795"/>
        <end position="816"/>
    </location>
</feature>
<dbReference type="SMART" id="SM00558">
    <property type="entry name" value="JmjC"/>
    <property type="match status" value="1"/>
</dbReference>
<dbReference type="InterPro" id="IPR001606">
    <property type="entry name" value="ARID_dom"/>
</dbReference>
<feature type="domain" description="JmjN" evidence="5">
    <location>
        <begin position="848"/>
        <end position="889"/>
    </location>
</feature>
<evidence type="ECO:0000259" key="6">
    <source>
        <dbReference type="PROSITE" id="PS51184"/>
    </source>
</evidence>
<evidence type="ECO:0000256" key="1">
    <source>
        <dbReference type="ARBA" id="ARBA00004123"/>
    </source>
</evidence>
<dbReference type="Proteomes" id="UP001549920">
    <property type="component" value="Unassembled WGS sequence"/>
</dbReference>
<accession>A0ABR3ILW4</accession>
<dbReference type="InterPro" id="IPR036431">
    <property type="entry name" value="ARID_dom_sf"/>
</dbReference>
<dbReference type="InterPro" id="IPR003347">
    <property type="entry name" value="JmjC_dom"/>
</dbReference>
<proteinExistence type="predicted"/>
<dbReference type="Gene3D" id="1.10.150.60">
    <property type="entry name" value="ARID DNA-binding domain"/>
    <property type="match status" value="1"/>
</dbReference>
<dbReference type="Pfam" id="PF01388">
    <property type="entry name" value="ARID"/>
    <property type="match status" value="1"/>
</dbReference>
<evidence type="ECO:0000259" key="4">
    <source>
        <dbReference type="PROSITE" id="PS51011"/>
    </source>
</evidence>
<feature type="domain" description="ARID" evidence="4">
    <location>
        <begin position="912"/>
        <end position="1003"/>
    </location>
</feature>
<evidence type="ECO:0000313" key="8">
    <source>
        <dbReference type="Proteomes" id="UP001549920"/>
    </source>
</evidence>
<feature type="region of interest" description="Disordered" evidence="3">
    <location>
        <begin position="55"/>
        <end position="88"/>
    </location>
</feature>
<sequence>MLQNNFLGLRSNFRARPTIRNDVQQRPNARVQLTIRNDLGLGGSAQALQPVRNADANTRGHPHNNELEPATSRDLEPRPSSETRPIRNDVPIRTTPRARLAIRSIDLGFGESSRPRPTIRNDSINVGGGWVMRPSFRNDSFDHRVRSTLLNDEIRPRARPRPTAHNDLDLRVSIQPVRDQARCWSNSERTRDQQMRAEPVAAVRPARPERIMGTAAERGMQRRQAIAARQQQLAEGSHMSRRTAARRITHTDVFFLMSDGHNRAPSPQRPESESEPEPGPSKVRRKKQSSPGGNSPRQDKESQSQAASQPQTDPEPESGPPKVQKKKPATSSGDPGSQPGTLQSPDREPEQAGPSKLRRKKIPSLLEGMIQRARLRTPDRQLEARKSPARDRSALGIKSQERPKESSESTSESIKNGTENSTSTNSRVTPSTEPATEYNDIEIPAESIARCATPRRPIVEGWLKNVLREHVEEDPHSFKVPRIPAARKSQERRTVKLYGNERDSQSVPSSELNASPTPEVEEEETKIHEKVIARPKRDILPFPSRENLAEPIIQPKNACLSKHYTTVRSIVHATDSELSDRCGHCIYCTRVDKIRKLSNLVQNQRKPVTTNNEVYDFDADREDSHENTRLYNFRQNRKAKLLDSPKQDAPKDPVYLDVLPPQNPHIIEITSVPMPNQNKPMLRARLIRKTDTNLENEFSLIEHENLLDQLLEIKIANTDQAKKPASDETETKSKTETAEAVAGPSNVEPVQTDATDSTDDVELNYETDDSSEFLARLQTRLNTRRRTEQTNFRAKVAEKPSLKKTRSEPKKAEPVKKTKAPRKSHDETMNVEVPKNNMSDLSSCFREAPVFFPTEEEFLDPLAYFEKIYPVASQFGLCKVVAPSGFKPKCTITDDVRFNVANQYISRLYCRWGAASKEMCAIKAYLAEQKVFFTRPPLIEGIELNLPKLYRTVQRHGGLKKVIEKKRWGRVAEDMRFPRGPRSAKRIDQLYVKHLLPYDTLSSAERRELMDTVENSWNRNYKKMLNRASNPLHRQKRLMGESESSDEVDTDEDANLAYALAEAEDCVVTGRCMKLSVFKKVAANVMCTLFPHSEQPSPKEVEQEYWTLVSGAAEHVCVNAASIDTGEEGYGFPRAKHDPYSRHPWNLKMFSQNSGNVLRSLGPVLGVTVPTLHLGMVFATSCWHRDPHGLPWVEYMHHGPPKIWYGIPDELSAEFRKAVETLCPTSCQNKSIWLPSDITMIPPHLLHAARVPLSRVVQSPGEFIVVCPKAYSSSIATGYTESESVYFAPTQWLTDVSDVFQELRDSCEPTMFSLSQLLLAVALDARTPAHVLAGVSATLRDIVCAELTRRDALARCGVELSAPEQNRASCSQARKRPAGAWNVREQDECEVCRTTLYLSKVTGLTSKRSSLCLEHALLLIDKDKKRYARNVSGVVATIFVLRAELEDAVRRVERRLRQ</sequence>
<gene>
    <name evidence="7" type="ORF">ABMA27_000037</name>
</gene>
<dbReference type="PROSITE" id="PS51011">
    <property type="entry name" value="ARID"/>
    <property type="match status" value="1"/>
</dbReference>
<evidence type="ECO:0000256" key="3">
    <source>
        <dbReference type="SAM" id="MobiDB-lite"/>
    </source>
</evidence>
<feature type="domain" description="JmjC" evidence="6">
    <location>
        <begin position="1139"/>
        <end position="1304"/>
    </location>
</feature>
<dbReference type="Pfam" id="PF02928">
    <property type="entry name" value="zf-C5HC2"/>
    <property type="match status" value="1"/>
</dbReference>
<dbReference type="EMBL" id="JBEUOH010000001">
    <property type="protein sequence ID" value="KAL0902084.1"/>
    <property type="molecule type" value="Genomic_DNA"/>
</dbReference>
<reference evidence="7 8" key="1">
    <citation type="submission" date="2024-06" db="EMBL/GenBank/DDBJ databases">
        <title>A chromosome-level genome assembly of beet webworm, Loxostege sticticalis.</title>
        <authorList>
            <person name="Zhang Y."/>
        </authorList>
    </citation>
    <scope>NUCLEOTIDE SEQUENCE [LARGE SCALE GENOMIC DNA]</scope>
    <source>
        <strain evidence="7">AQ026</strain>
        <tissue evidence="7">Whole body</tissue>
    </source>
</reference>
<dbReference type="PROSITE" id="PS51183">
    <property type="entry name" value="JMJN"/>
    <property type="match status" value="1"/>
</dbReference>
<keyword evidence="2" id="KW-0539">Nucleus</keyword>
<dbReference type="Pfam" id="PF02373">
    <property type="entry name" value="JmjC"/>
    <property type="match status" value="1"/>
</dbReference>
<dbReference type="PROSITE" id="PS51184">
    <property type="entry name" value="JMJC"/>
    <property type="match status" value="1"/>
</dbReference>
<dbReference type="SMART" id="SM00501">
    <property type="entry name" value="BRIGHT"/>
    <property type="match status" value="1"/>
</dbReference>
<protein>
    <recommendedName>
        <fullName evidence="9">Protein Jumonji</fullName>
    </recommendedName>
</protein>
<feature type="compositionally biased region" description="Polar residues" evidence="3">
    <location>
        <begin position="303"/>
        <end position="312"/>
    </location>
</feature>
<dbReference type="SUPFAM" id="SSF46774">
    <property type="entry name" value="ARID-like"/>
    <property type="match status" value="1"/>
</dbReference>
<feature type="compositionally biased region" description="Polar residues" evidence="3">
    <location>
        <begin position="505"/>
        <end position="515"/>
    </location>
</feature>
<comment type="caution">
    <text evidence="7">The sequence shown here is derived from an EMBL/GenBank/DDBJ whole genome shotgun (WGS) entry which is preliminary data.</text>
</comment>
<feature type="compositionally biased region" description="Basic and acidic residues" evidence="3">
    <location>
        <begin position="63"/>
        <end position="87"/>
    </location>
</feature>
<dbReference type="Gene3D" id="2.60.120.650">
    <property type="entry name" value="Cupin"/>
    <property type="match status" value="1"/>
</dbReference>
<evidence type="ECO:0000259" key="5">
    <source>
        <dbReference type="PROSITE" id="PS51183"/>
    </source>
</evidence>
<dbReference type="InterPro" id="IPR003349">
    <property type="entry name" value="JmjN"/>
</dbReference>
<dbReference type="SMART" id="SM01014">
    <property type="entry name" value="ARID"/>
    <property type="match status" value="1"/>
</dbReference>
<dbReference type="PANTHER" id="PTHR10694:SF113">
    <property type="entry name" value="PROTEIN JUMONJI"/>
    <property type="match status" value="1"/>
</dbReference>
<dbReference type="SMART" id="SM00545">
    <property type="entry name" value="JmjN"/>
    <property type="match status" value="1"/>
</dbReference>
<name>A0ABR3ILW4_LOXSC</name>
<feature type="region of interest" description="Disordered" evidence="3">
    <location>
        <begin position="719"/>
        <end position="758"/>
    </location>
</feature>
<feature type="compositionally biased region" description="Basic and acidic residues" evidence="3">
    <location>
        <begin position="376"/>
        <end position="407"/>
    </location>
</feature>
<evidence type="ECO:0008006" key="9">
    <source>
        <dbReference type="Google" id="ProtNLM"/>
    </source>
</evidence>
<dbReference type="InterPro" id="IPR004198">
    <property type="entry name" value="Znf_C5HC2"/>
</dbReference>
<evidence type="ECO:0000256" key="2">
    <source>
        <dbReference type="ARBA" id="ARBA00023242"/>
    </source>
</evidence>
<feature type="region of interest" description="Disordered" evidence="3">
    <location>
        <begin position="497"/>
        <end position="527"/>
    </location>
</feature>
<dbReference type="PANTHER" id="PTHR10694">
    <property type="entry name" value="LYSINE-SPECIFIC DEMETHYLASE"/>
    <property type="match status" value="1"/>
</dbReference>
<feature type="compositionally biased region" description="Polar residues" evidence="3">
    <location>
        <begin position="329"/>
        <end position="344"/>
    </location>
</feature>
<dbReference type="SUPFAM" id="SSF51197">
    <property type="entry name" value="Clavaminate synthase-like"/>
    <property type="match status" value="1"/>
</dbReference>